<evidence type="ECO:0000256" key="6">
    <source>
        <dbReference type="ARBA" id="ARBA00023274"/>
    </source>
</evidence>
<keyword evidence="5" id="KW-0689">Ribosomal protein</keyword>
<evidence type="ECO:0000313" key="11">
    <source>
        <dbReference type="EMBL" id="MBN3293398.1"/>
    </source>
</evidence>
<sequence>MFLVVQFLDEQKAVSVIPQSWYSDGTTFWPNYKSDQILNKAARYAEEPGPDWTKNDVRVLKSYGDYMSAWQGMKKSLTCQTSELDSDDQEDIGRVKRAPKPIHYYGDTNYESEHEDLANKTKVPLTRFSKPQQSTGPCMFSPHSAPQVPSPPLPSVPPCRSPPHSLLQVPPPYQSLSLSENTSQQISTSLPKMKNTSELFKPTYRVGQCGTEPIPCTGAVHQSQVAAKATDVDINKFAIRWFNLASDRGGGRKERCRRVQAAVPSESGLIAHMDANYKLSFKKQAAKGGKKKKQVLKFTLDCTHPVEDGIMDAANFEQFLQERIKVNGKAGNLGGGVVTIERSKSKITVTSEVPFSKRQYLKYLTKKYLKKNNLRDWLRVVANSKESYELRYFQINQDEEEEEDED</sequence>
<dbReference type="InterPro" id="IPR038526">
    <property type="entry name" value="Ribosomal_eL22_sf"/>
</dbReference>
<evidence type="ECO:0000256" key="1">
    <source>
        <dbReference type="ARBA" id="ARBA00004496"/>
    </source>
</evidence>
<reference evidence="11" key="1">
    <citation type="journal article" date="2021" name="Cell">
        <title>Tracing the genetic footprints of vertebrate landing in non-teleost ray-finned fishes.</title>
        <authorList>
            <person name="Bi X."/>
            <person name="Wang K."/>
            <person name="Yang L."/>
            <person name="Pan H."/>
            <person name="Jiang H."/>
            <person name="Wei Q."/>
            <person name="Fang M."/>
            <person name="Yu H."/>
            <person name="Zhu C."/>
            <person name="Cai Y."/>
            <person name="He Y."/>
            <person name="Gan X."/>
            <person name="Zeng H."/>
            <person name="Yu D."/>
            <person name="Zhu Y."/>
            <person name="Jiang H."/>
            <person name="Qiu Q."/>
            <person name="Yang H."/>
            <person name="Zhang Y.E."/>
            <person name="Wang W."/>
            <person name="Zhu M."/>
            <person name="He S."/>
            <person name="Zhang G."/>
        </authorList>
    </citation>
    <scope>NUCLEOTIDE SEQUENCE</scope>
    <source>
        <strain evidence="11">Bchr_001</strain>
    </source>
</reference>
<evidence type="ECO:0000313" key="12">
    <source>
        <dbReference type="Proteomes" id="UP001166052"/>
    </source>
</evidence>
<evidence type="ECO:0000256" key="2">
    <source>
        <dbReference type="ARBA" id="ARBA00007817"/>
    </source>
</evidence>
<comment type="caution">
    <text evidence="11">The sequence shown here is derived from an EMBL/GenBank/DDBJ whole genome shotgun (WGS) entry which is preliminary data.</text>
</comment>
<keyword evidence="12" id="KW-1185">Reference proteome</keyword>
<evidence type="ECO:0000256" key="9">
    <source>
        <dbReference type="ARBA" id="ARBA00041214"/>
    </source>
</evidence>
<dbReference type="Proteomes" id="UP001166052">
    <property type="component" value="Unassembled WGS sequence"/>
</dbReference>
<dbReference type="EMBL" id="JAAWVN010021397">
    <property type="protein sequence ID" value="MBN3293398.1"/>
    <property type="molecule type" value="Genomic_DNA"/>
</dbReference>
<evidence type="ECO:0000256" key="3">
    <source>
        <dbReference type="ARBA" id="ARBA00011133"/>
    </source>
</evidence>
<protein>
    <recommendedName>
        <fullName evidence="8">Large ribosomal subunit protein eL22</fullName>
    </recommendedName>
    <alternativeName>
        <fullName evidence="9">60S ribosomal protein L22</fullName>
    </alternativeName>
</protein>
<evidence type="ECO:0000256" key="10">
    <source>
        <dbReference type="SAM" id="MobiDB-lite"/>
    </source>
</evidence>
<feature type="compositionally biased region" description="Pro residues" evidence="10">
    <location>
        <begin position="148"/>
        <end position="159"/>
    </location>
</feature>
<keyword evidence="4" id="KW-0963">Cytoplasm</keyword>
<evidence type="ECO:0000256" key="5">
    <source>
        <dbReference type="ARBA" id="ARBA00022980"/>
    </source>
</evidence>
<dbReference type="InterPro" id="IPR002671">
    <property type="entry name" value="Ribosomal_eL22"/>
</dbReference>
<proteinExistence type="inferred from homology"/>
<comment type="function">
    <text evidence="7">Component of the large ribosomal subunit. The ribosome is a large ribonucleoprotein complex responsible for the synthesis of proteins in the cell.</text>
</comment>
<feature type="non-terminal residue" evidence="11">
    <location>
        <position position="406"/>
    </location>
</feature>
<keyword evidence="6" id="KW-0687">Ribonucleoprotein</keyword>
<organism evidence="11 12">
    <name type="scientific">Polypterus senegalus</name>
    <name type="common">Senegal bichir</name>
    <dbReference type="NCBI Taxonomy" id="55291"/>
    <lineage>
        <taxon>Eukaryota</taxon>
        <taxon>Metazoa</taxon>
        <taxon>Chordata</taxon>
        <taxon>Craniata</taxon>
        <taxon>Vertebrata</taxon>
        <taxon>Euteleostomi</taxon>
        <taxon>Actinopterygii</taxon>
        <taxon>Polypteriformes</taxon>
        <taxon>Polypteridae</taxon>
        <taxon>Polypterus</taxon>
    </lineage>
</organism>
<evidence type="ECO:0000256" key="4">
    <source>
        <dbReference type="ARBA" id="ARBA00022490"/>
    </source>
</evidence>
<feature type="region of interest" description="Disordered" evidence="10">
    <location>
        <begin position="130"/>
        <end position="159"/>
    </location>
</feature>
<dbReference type="PANTHER" id="PTHR10064">
    <property type="entry name" value="60S RIBOSOMAL PROTEIN L22"/>
    <property type="match status" value="1"/>
</dbReference>
<gene>
    <name evidence="11" type="primary">Rpl22</name>
    <name evidence="11" type="ORF">GTO92_0008639</name>
</gene>
<dbReference type="Gene3D" id="3.30.1360.210">
    <property type="match status" value="1"/>
</dbReference>
<dbReference type="Pfam" id="PF01776">
    <property type="entry name" value="Ribosomal_L22e"/>
    <property type="match status" value="1"/>
</dbReference>
<name>A0ABS2Z5L4_POLSE</name>
<accession>A0ABS2Z5L4</accession>
<comment type="subunit">
    <text evidence="3">Component of the large ribosomal subunit.</text>
</comment>
<evidence type="ECO:0000256" key="8">
    <source>
        <dbReference type="ARBA" id="ARBA00040613"/>
    </source>
</evidence>
<feature type="non-terminal residue" evidence="11">
    <location>
        <position position="1"/>
    </location>
</feature>
<comment type="similarity">
    <text evidence="2">Belongs to the eukaryotic ribosomal protein eL22 family.</text>
</comment>
<comment type="subcellular location">
    <subcellularLocation>
        <location evidence="1">Cytoplasm</location>
    </subcellularLocation>
</comment>
<evidence type="ECO:0000256" key="7">
    <source>
        <dbReference type="ARBA" id="ARBA00034092"/>
    </source>
</evidence>
<dbReference type="PANTHER" id="PTHR10064:SF2">
    <property type="entry name" value="LARGE RIBOSOMAL SUBUNIT PROTEIN EL22"/>
    <property type="match status" value="1"/>
</dbReference>